<feature type="transmembrane region" description="Helical" evidence="1">
    <location>
        <begin position="73"/>
        <end position="98"/>
    </location>
</feature>
<dbReference type="OrthoDB" id="107590at2157"/>
<keyword evidence="3" id="KW-1185">Reference proteome</keyword>
<keyword evidence="1" id="KW-0812">Transmembrane</keyword>
<evidence type="ECO:0000256" key="1">
    <source>
        <dbReference type="SAM" id="Phobius"/>
    </source>
</evidence>
<feature type="transmembrane region" description="Helical" evidence="1">
    <location>
        <begin position="157"/>
        <end position="179"/>
    </location>
</feature>
<comment type="caution">
    <text evidence="2">The sequence shown here is derived from an EMBL/GenBank/DDBJ whole genome shotgun (WGS) entry which is preliminary data.</text>
</comment>
<dbReference type="AlphaFoldDB" id="A0A3N6MSQ5"/>
<evidence type="ECO:0000313" key="2">
    <source>
        <dbReference type="EMBL" id="RQG97796.1"/>
    </source>
</evidence>
<feature type="transmembrane region" description="Helical" evidence="1">
    <location>
        <begin position="185"/>
        <end position="206"/>
    </location>
</feature>
<reference evidence="2 3" key="1">
    <citation type="submission" date="2018-10" db="EMBL/GenBank/DDBJ databases">
        <title>Natrarchaeobius chitinivorans gen. nov., sp. nov., and Natrarchaeobius haloalkaliphilus sp. nov., alkaliphilic, chitin-utilizing haloarchaea from hypersaline alkaline lakes.</title>
        <authorList>
            <person name="Sorokin D.Y."/>
            <person name="Elcheninov A.G."/>
            <person name="Kostrikina N.A."/>
            <person name="Bale N.J."/>
            <person name="Sinninghe Damste J.S."/>
            <person name="Khijniak T.V."/>
            <person name="Kublanov I.V."/>
            <person name="Toshchakov S.V."/>
        </authorList>
    </citation>
    <scope>NUCLEOTIDE SEQUENCE [LARGE SCALE GENOMIC DNA]</scope>
    <source>
        <strain evidence="2 3">AArcht4T</strain>
    </source>
</reference>
<gene>
    <name evidence="2" type="ORF">EA473_00885</name>
</gene>
<accession>A0A3N6MSQ5</accession>
<feature type="transmembrane region" description="Helical" evidence="1">
    <location>
        <begin position="104"/>
        <end position="137"/>
    </location>
</feature>
<protein>
    <submittedName>
        <fullName evidence="2">DUF4013 domain-containing protein</fullName>
    </submittedName>
</protein>
<dbReference type="Pfam" id="PF13197">
    <property type="entry name" value="DUF4013"/>
    <property type="match status" value="1"/>
</dbReference>
<name>A0A3N6MSQ5_NATCH</name>
<dbReference type="EMBL" id="REGA01000001">
    <property type="protein sequence ID" value="RQG97796.1"/>
    <property type="molecule type" value="Genomic_DNA"/>
</dbReference>
<dbReference type="InterPro" id="IPR025098">
    <property type="entry name" value="DUF4013"/>
</dbReference>
<evidence type="ECO:0000313" key="3">
    <source>
        <dbReference type="Proteomes" id="UP000282323"/>
    </source>
</evidence>
<feature type="transmembrane region" description="Helical" evidence="1">
    <location>
        <begin position="20"/>
        <end position="42"/>
    </location>
</feature>
<sequence>MLTESIIYLKDSEDAWKTSIIGGVLLLFAFLVIPLFLVWGYVVRVLDRTARGDDEAPTFDDWGELTVEGAKAFVILLAYSLVPIVVGAFAAGGVVLVASGDPGVFGVAVVIAVGLLALAAALLTAYVVPAALAQFAAERRIAAGFDFAALRPVLRSATYATNWLLALGIVIVGSFVSGILGSIPFVGAVLGAIVAFYALVAAYYVIGHAWLDLHPIAVEGSNGESTSDRPAA</sequence>
<dbReference type="RefSeq" id="WP_124193775.1">
    <property type="nucleotide sequence ID" value="NZ_REGA01000001.1"/>
</dbReference>
<keyword evidence="1" id="KW-0472">Membrane</keyword>
<keyword evidence="1" id="KW-1133">Transmembrane helix</keyword>
<dbReference type="Proteomes" id="UP000282323">
    <property type="component" value="Unassembled WGS sequence"/>
</dbReference>
<organism evidence="2 3">
    <name type="scientific">Natrarchaeobius chitinivorans</name>
    <dbReference type="NCBI Taxonomy" id="1679083"/>
    <lineage>
        <taxon>Archaea</taxon>
        <taxon>Methanobacteriati</taxon>
        <taxon>Methanobacteriota</taxon>
        <taxon>Stenosarchaea group</taxon>
        <taxon>Halobacteria</taxon>
        <taxon>Halobacteriales</taxon>
        <taxon>Natrialbaceae</taxon>
        <taxon>Natrarchaeobius</taxon>
    </lineage>
</organism>
<proteinExistence type="predicted"/>